<protein>
    <submittedName>
        <fullName evidence="1">Uncharacterized protein</fullName>
    </submittedName>
</protein>
<gene>
    <name evidence="1" type="ORF">PRUPE_1G067300</name>
</gene>
<evidence type="ECO:0000313" key="1">
    <source>
        <dbReference type="EMBL" id="ONI27086.1"/>
    </source>
</evidence>
<name>A0A251QTJ0_PRUPE</name>
<dbReference type="Gramene" id="ONI27086">
    <property type="protein sequence ID" value="ONI27086"/>
    <property type="gene ID" value="PRUPE_1G067300"/>
</dbReference>
<sequence length="113" mass="12627">MQKMISSLHESVSLELGPALHIRHIIFPLPGIVELDTTILIPDCISAQFLSFYFVQLDTKLISSQYAKYKSISRRIATPVSLVILAKKKEKLPSSRVAISLAILEIAILARHM</sequence>
<reference evidence="1 2" key="1">
    <citation type="journal article" date="2013" name="Nat. Genet.">
        <title>The high-quality draft genome of peach (Prunus persica) identifies unique patterns of genetic diversity, domestication and genome evolution.</title>
        <authorList>
            <consortium name="International Peach Genome Initiative"/>
            <person name="Verde I."/>
            <person name="Abbott A.G."/>
            <person name="Scalabrin S."/>
            <person name="Jung S."/>
            <person name="Shu S."/>
            <person name="Marroni F."/>
            <person name="Zhebentyayeva T."/>
            <person name="Dettori M.T."/>
            <person name="Grimwood J."/>
            <person name="Cattonaro F."/>
            <person name="Zuccolo A."/>
            <person name="Rossini L."/>
            <person name="Jenkins J."/>
            <person name="Vendramin E."/>
            <person name="Meisel L.A."/>
            <person name="Decroocq V."/>
            <person name="Sosinski B."/>
            <person name="Prochnik S."/>
            <person name="Mitros T."/>
            <person name="Policriti A."/>
            <person name="Cipriani G."/>
            <person name="Dondini L."/>
            <person name="Ficklin S."/>
            <person name="Goodstein D.M."/>
            <person name="Xuan P."/>
            <person name="Del Fabbro C."/>
            <person name="Aramini V."/>
            <person name="Copetti D."/>
            <person name="Gonzalez S."/>
            <person name="Horner D.S."/>
            <person name="Falchi R."/>
            <person name="Lucas S."/>
            <person name="Mica E."/>
            <person name="Maldonado J."/>
            <person name="Lazzari B."/>
            <person name="Bielenberg D."/>
            <person name="Pirona R."/>
            <person name="Miculan M."/>
            <person name="Barakat A."/>
            <person name="Testolin R."/>
            <person name="Stella A."/>
            <person name="Tartarini S."/>
            <person name="Tonutti P."/>
            <person name="Arus P."/>
            <person name="Orellana A."/>
            <person name="Wells C."/>
            <person name="Main D."/>
            <person name="Vizzotto G."/>
            <person name="Silva H."/>
            <person name="Salamini F."/>
            <person name="Schmutz J."/>
            <person name="Morgante M."/>
            <person name="Rokhsar D.S."/>
        </authorList>
    </citation>
    <scope>NUCLEOTIDE SEQUENCE [LARGE SCALE GENOMIC DNA]</scope>
    <source>
        <strain evidence="2">cv. Nemared</strain>
    </source>
</reference>
<keyword evidence="2" id="KW-1185">Reference proteome</keyword>
<proteinExistence type="predicted"/>
<dbReference type="Proteomes" id="UP000006882">
    <property type="component" value="Chromosome G1"/>
</dbReference>
<organism evidence="1 2">
    <name type="scientific">Prunus persica</name>
    <name type="common">Peach</name>
    <name type="synonym">Amygdalus persica</name>
    <dbReference type="NCBI Taxonomy" id="3760"/>
    <lineage>
        <taxon>Eukaryota</taxon>
        <taxon>Viridiplantae</taxon>
        <taxon>Streptophyta</taxon>
        <taxon>Embryophyta</taxon>
        <taxon>Tracheophyta</taxon>
        <taxon>Spermatophyta</taxon>
        <taxon>Magnoliopsida</taxon>
        <taxon>eudicotyledons</taxon>
        <taxon>Gunneridae</taxon>
        <taxon>Pentapetalae</taxon>
        <taxon>rosids</taxon>
        <taxon>fabids</taxon>
        <taxon>Rosales</taxon>
        <taxon>Rosaceae</taxon>
        <taxon>Amygdaloideae</taxon>
        <taxon>Amygdaleae</taxon>
        <taxon>Prunus</taxon>
    </lineage>
</organism>
<evidence type="ECO:0000313" key="2">
    <source>
        <dbReference type="Proteomes" id="UP000006882"/>
    </source>
</evidence>
<accession>A0A251QTJ0</accession>
<dbReference type="EMBL" id="CM007651">
    <property type="protein sequence ID" value="ONI27086.1"/>
    <property type="molecule type" value="Genomic_DNA"/>
</dbReference>
<dbReference type="AlphaFoldDB" id="A0A251QTJ0"/>